<accession>A0ABU8BMX7</accession>
<feature type="transmembrane region" description="Helical" evidence="2">
    <location>
        <begin position="133"/>
        <end position="154"/>
    </location>
</feature>
<dbReference type="PANTHER" id="PTHR34980">
    <property type="entry name" value="INNER MEMBRANE PROTEIN-RELATED-RELATED"/>
    <property type="match status" value="1"/>
</dbReference>
<dbReference type="Proteomes" id="UP001364224">
    <property type="component" value="Unassembled WGS sequence"/>
</dbReference>
<feature type="transmembrane region" description="Helical" evidence="2">
    <location>
        <begin position="72"/>
        <end position="93"/>
    </location>
</feature>
<comment type="caution">
    <text evidence="3">The sequence shown here is derived from an EMBL/GenBank/DDBJ whole genome shotgun (WGS) entry which is preliminary data.</text>
</comment>
<protein>
    <submittedName>
        <fullName evidence="3">Uncharacterized membrane protein YhaH (DUF805 family)</fullName>
    </submittedName>
</protein>
<keyword evidence="2" id="KW-0472">Membrane</keyword>
<evidence type="ECO:0000313" key="4">
    <source>
        <dbReference type="Proteomes" id="UP001364224"/>
    </source>
</evidence>
<organism evidence="3 4">
    <name type="scientific">Bradyrhizobium algeriense</name>
    <dbReference type="NCBI Taxonomy" id="634784"/>
    <lineage>
        <taxon>Bacteria</taxon>
        <taxon>Pseudomonadati</taxon>
        <taxon>Pseudomonadota</taxon>
        <taxon>Alphaproteobacteria</taxon>
        <taxon>Hyphomicrobiales</taxon>
        <taxon>Nitrobacteraceae</taxon>
        <taxon>Bradyrhizobium</taxon>
    </lineage>
</organism>
<dbReference type="EMBL" id="JAZHRV010000001">
    <property type="protein sequence ID" value="MEH2559908.1"/>
    <property type="molecule type" value="Genomic_DNA"/>
</dbReference>
<feature type="transmembrane region" description="Helical" evidence="2">
    <location>
        <begin position="166"/>
        <end position="185"/>
    </location>
</feature>
<dbReference type="InterPro" id="IPR008523">
    <property type="entry name" value="DUF805"/>
</dbReference>
<name>A0ABU8BMX7_9BRAD</name>
<feature type="transmembrane region" description="Helical" evidence="2">
    <location>
        <begin position="99"/>
        <end position="121"/>
    </location>
</feature>
<dbReference type="Pfam" id="PF05656">
    <property type="entry name" value="DUF805"/>
    <property type="match status" value="1"/>
</dbReference>
<evidence type="ECO:0000256" key="2">
    <source>
        <dbReference type="SAM" id="Phobius"/>
    </source>
</evidence>
<proteinExistence type="predicted"/>
<gene>
    <name evidence="3" type="ORF">V1286_007437</name>
</gene>
<keyword evidence="4" id="KW-1185">Reference proteome</keyword>
<sequence length="208" mass="22768">MPQAEGGGYFPQVAVRLELHEVARLPEGTPFRTKSAAAPTNQSTREDAPGEDAMKLRKILFSFDGRIGRRTYWLAILALTVAVLISTFAPFLLDSEETAVLMVALTSQFTWLLSLWPILAVGSKRLHDRNKNGWLLVFWLLPFALFCGGFSIYLFNDPSTGRSGDFLTGSILIFACLPPALWGIVELGILPGTKGPNLYGADPAQQLA</sequence>
<evidence type="ECO:0000256" key="1">
    <source>
        <dbReference type="SAM" id="MobiDB-lite"/>
    </source>
</evidence>
<keyword evidence="2" id="KW-1133">Transmembrane helix</keyword>
<keyword evidence="2" id="KW-0812">Transmembrane</keyword>
<feature type="region of interest" description="Disordered" evidence="1">
    <location>
        <begin position="30"/>
        <end position="49"/>
    </location>
</feature>
<dbReference type="RefSeq" id="WP_334488496.1">
    <property type="nucleotide sequence ID" value="NZ_JAZHRV010000001.1"/>
</dbReference>
<dbReference type="PANTHER" id="PTHR34980:SF3">
    <property type="entry name" value="BLR8105 PROTEIN"/>
    <property type="match status" value="1"/>
</dbReference>
<reference evidence="3 4" key="1">
    <citation type="submission" date="2024-02" db="EMBL/GenBank/DDBJ databases">
        <title>Adaptive strategies in a cosmopolitan and abundant soil bacterium.</title>
        <authorList>
            <person name="Carini P."/>
        </authorList>
    </citation>
    <scope>NUCLEOTIDE SEQUENCE [LARGE SCALE GENOMIC DNA]</scope>
    <source>
        <strain evidence="3 4">AZCC 1608</strain>
    </source>
</reference>
<evidence type="ECO:0000313" key="3">
    <source>
        <dbReference type="EMBL" id="MEH2559908.1"/>
    </source>
</evidence>